<dbReference type="InterPro" id="IPR001005">
    <property type="entry name" value="SANT/Myb"/>
</dbReference>
<comment type="caution">
    <text evidence="2">The sequence shown here is derived from an EMBL/GenBank/DDBJ whole genome shotgun (WGS) entry which is preliminary data.</text>
</comment>
<dbReference type="GO" id="GO:0005759">
    <property type="term" value="C:mitochondrial matrix"/>
    <property type="evidence" value="ECO:0007669"/>
    <property type="project" value="TreeGrafter"/>
</dbReference>
<evidence type="ECO:0008006" key="4">
    <source>
        <dbReference type="Google" id="ProtNLM"/>
    </source>
</evidence>
<dbReference type="AlphaFoldDB" id="A0A1V8T167"/>
<evidence type="ECO:0000313" key="3">
    <source>
        <dbReference type="Proteomes" id="UP000192596"/>
    </source>
</evidence>
<dbReference type="CDD" id="cd00167">
    <property type="entry name" value="SANT"/>
    <property type="match status" value="1"/>
</dbReference>
<evidence type="ECO:0000313" key="2">
    <source>
        <dbReference type="EMBL" id="OQO05059.1"/>
    </source>
</evidence>
<feature type="region of interest" description="Disordered" evidence="1">
    <location>
        <begin position="43"/>
        <end position="97"/>
    </location>
</feature>
<organism evidence="2 3">
    <name type="scientific">Cryoendolithus antarcticus</name>
    <dbReference type="NCBI Taxonomy" id="1507870"/>
    <lineage>
        <taxon>Eukaryota</taxon>
        <taxon>Fungi</taxon>
        <taxon>Dikarya</taxon>
        <taxon>Ascomycota</taxon>
        <taxon>Pezizomycotina</taxon>
        <taxon>Dothideomycetes</taxon>
        <taxon>Dothideomycetidae</taxon>
        <taxon>Cladosporiales</taxon>
        <taxon>Cladosporiaceae</taxon>
        <taxon>Cryoendolithus</taxon>
    </lineage>
</organism>
<feature type="compositionally biased region" description="Basic and acidic residues" evidence="1">
    <location>
        <begin position="295"/>
        <end position="315"/>
    </location>
</feature>
<proteinExistence type="predicted"/>
<gene>
    <name evidence="2" type="ORF">B0A48_08079</name>
</gene>
<feature type="region of interest" description="Disordered" evidence="1">
    <location>
        <begin position="295"/>
        <end position="370"/>
    </location>
</feature>
<dbReference type="OrthoDB" id="5427780at2759"/>
<feature type="compositionally biased region" description="Basic and acidic residues" evidence="1">
    <location>
        <begin position="335"/>
        <end position="356"/>
    </location>
</feature>
<dbReference type="Pfam" id="PF13921">
    <property type="entry name" value="Myb_DNA-bind_6"/>
    <property type="match status" value="1"/>
</dbReference>
<dbReference type="PANTHER" id="PTHR40020:SF1">
    <property type="entry name" value="CYTOCHROME C OXIDASE ASSEMBLY FACTOR 2"/>
    <property type="match status" value="1"/>
</dbReference>
<protein>
    <recommendedName>
        <fullName evidence="4">Myb-like domain-containing protein</fullName>
    </recommendedName>
</protein>
<accession>A0A1V8T167</accession>
<name>A0A1V8T167_9PEZI</name>
<dbReference type="PANTHER" id="PTHR40020">
    <property type="entry name" value="CYTOCHROME C OXIDASE ASSEMBLY FACTOR 2"/>
    <property type="match status" value="1"/>
</dbReference>
<reference evidence="3" key="1">
    <citation type="submission" date="2017-03" db="EMBL/GenBank/DDBJ databases">
        <title>Genomes of endolithic fungi from Antarctica.</title>
        <authorList>
            <person name="Coleine C."/>
            <person name="Masonjones S."/>
            <person name="Stajich J.E."/>
        </authorList>
    </citation>
    <scope>NUCLEOTIDE SEQUENCE [LARGE SCALE GENOMIC DNA]</scope>
    <source>
        <strain evidence="3">CCFEE 5527</strain>
    </source>
</reference>
<feature type="compositionally biased region" description="Basic and acidic residues" evidence="1">
    <location>
        <begin position="209"/>
        <end position="248"/>
    </location>
</feature>
<dbReference type="EMBL" id="NAJO01000020">
    <property type="protein sequence ID" value="OQO05059.1"/>
    <property type="molecule type" value="Genomic_DNA"/>
</dbReference>
<dbReference type="InParanoid" id="A0A1V8T167"/>
<evidence type="ECO:0000256" key="1">
    <source>
        <dbReference type="SAM" id="MobiDB-lite"/>
    </source>
</evidence>
<feature type="compositionally biased region" description="Basic and acidic residues" evidence="1">
    <location>
        <begin position="75"/>
        <end position="91"/>
    </location>
</feature>
<feature type="region of interest" description="Disordered" evidence="1">
    <location>
        <begin position="168"/>
        <end position="249"/>
    </location>
</feature>
<keyword evidence="3" id="KW-1185">Reference proteome</keyword>
<sequence>MPPILHPRSRSTSTLFTTTLAVSFLVVGIPHLLPCPVNPRQFADSIEGPDGQPGKRRRRKKSVEESGEQSEATESIDKSGKMSSRSDRECPVPKPGGLMGRIMGFAQQEREKPLEVVVKELKYARHGEKKVEGGADAINMPPLVELPRISLLDALMPKSLSDLGKAVKAAKPPAKEEVPPRAPVTYYEVKKNRNGSRSLIAHRGAIGDNKADNKASNETSRKEKSKTQKGGDEGKVDAQMKGDAKTEIEGADIAWTADEDAKIKAMKADKKSWNEIAIEISRAKWQVQARFKEINVDGAAGDDKGNANGNEEKKSKGGHQADGNKKGNNNANDGGGEKGKKDKADNDNATKQDKKPNNQKSQPSKLATEDARFTMADWQALQEDDLFSFSELQCLSEIIAKDPEMSWPRIAARFFDITGRRVHADDVREKFEGLAEKAYGG</sequence>
<dbReference type="GO" id="GO:0033617">
    <property type="term" value="P:mitochondrial respiratory chain complex IV assembly"/>
    <property type="evidence" value="ECO:0007669"/>
    <property type="project" value="TreeGrafter"/>
</dbReference>
<dbReference type="Proteomes" id="UP000192596">
    <property type="component" value="Unassembled WGS sequence"/>
</dbReference>